<accession>A0A6J7DG46</accession>
<protein>
    <submittedName>
        <fullName evidence="1">Unannotated protein</fullName>
    </submittedName>
</protein>
<proteinExistence type="predicted"/>
<organism evidence="1">
    <name type="scientific">freshwater metagenome</name>
    <dbReference type="NCBI Taxonomy" id="449393"/>
    <lineage>
        <taxon>unclassified sequences</taxon>
        <taxon>metagenomes</taxon>
        <taxon>ecological metagenomes</taxon>
    </lineage>
</organism>
<dbReference type="AlphaFoldDB" id="A0A6J7DG46"/>
<name>A0A6J7DG46_9ZZZZ</name>
<sequence>MTGRRHSAEEVDAAVAALAAGGERFAAAQEIVTHAAPGLQRILAESLHAGGFFSEAHEAEIARAAAVADPAERQAAVHTLIAEESRLGMLIGVAVGIELARELDASSTEPSRSQSEGGAA</sequence>
<evidence type="ECO:0000313" key="1">
    <source>
        <dbReference type="EMBL" id="CAB4869301.1"/>
    </source>
</evidence>
<gene>
    <name evidence="1" type="ORF">UFOPK3423_00651</name>
</gene>
<dbReference type="EMBL" id="CAFBLQ010000053">
    <property type="protein sequence ID" value="CAB4869301.1"/>
    <property type="molecule type" value="Genomic_DNA"/>
</dbReference>
<reference evidence="1" key="1">
    <citation type="submission" date="2020-05" db="EMBL/GenBank/DDBJ databases">
        <authorList>
            <person name="Chiriac C."/>
            <person name="Salcher M."/>
            <person name="Ghai R."/>
            <person name="Kavagutti S V."/>
        </authorList>
    </citation>
    <scope>NUCLEOTIDE SEQUENCE</scope>
</reference>